<dbReference type="SUPFAM" id="SSF52540">
    <property type="entry name" value="P-loop containing nucleoside triphosphate hydrolases"/>
    <property type="match status" value="1"/>
</dbReference>
<dbReference type="PANTHER" id="PTHR13696">
    <property type="entry name" value="P-LOOP CONTAINING NUCLEOSIDE TRIPHOSPHATE HYDROLASE"/>
    <property type="match status" value="1"/>
</dbReference>
<dbReference type="Proteomes" id="UP001596166">
    <property type="component" value="Unassembled WGS sequence"/>
</dbReference>
<dbReference type="RefSeq" id="WP_376997920.1">
    <property type="nucleotide sequence ID" value="NZ_JBHSLC010000081.1"/>
</dbReference>
<dbReference type="Gene3D" id="3.40.50.300">
    <property type="entry name" value="P-loop containing nucleotide triphosphate hydrolases"/>
    <property type="match status" value="1"/>
</dbReference>
<organism evidence="2 3">
    <name type="scientific">Azospirillum himalayense</name>
    <dbReference type="NCBI Taxonomy" id="654847"/>
    <lineage>
        <taxon>Bacteria</taxon>
        <taxon>Pseudomonadati</taxon>
        <taxon>Pseudomonadota</taxon>
        <taxon>Alphaproteobacteria</taxon>
        <taxon>Rhodospirillales</taxon>
        <taxon>Azospirillaceae</taxon>
        <taxon>Azospirillum</taxon>
    </lineage>
</organism>
<dbReference type="PANTHER" id="PTHR13696:SF52">
    <property type="entry name" value="PARA FAMILY PROTEIN CT_582"/>
    <property type="match status" value="1"/>
</dbReference>
<evidence type="ECO:0000259" key="1">
    <source>
        <dbReference type="Pfam" id="PF13614"/>
    </source>
</evidence>
<dbReference type="Pfam" id="PF13614">
    <property type="entry name" value="AAA_31"/>
    <property type="match status" value="1"/>
</dbReference>
<reference evidence="3" key="1">
    <citation type="journal article" date="2019" name="Int. J. Syst. Evol. Microbiol.">
        <title>The Global Catalogue of Microorganisms (GCM) 10K type strain sequencing project: providing services to taxonomists for standard genome sequencing and annotation.</title>
        <authorList>
            <consortium name="The Broad Institute Genomics Platform"/>
            <consortium name="The Broad Institute Genome Sequencing Center for Infectious Disease"/>
            <person name="Wu L."/>
            <person name="Ma J."/>
        </authorList>
    </citation>
    <scope>NUCLEOTIDE SEQUENCE [LARGE SCALE GENOMIC DNA]</scope>
    <source>
        <strain evidence="3">CCUG 58760</strain>
    </source>
</reference>
<sequence>MTGDDLRDLRDRLGKTQPEFATWLNELLGRKYDKQKISRWERGTEKVPRDVAGALMIARLGLDRSTEPRPAVTIAVALQKGGTAKTATSVNLSYVLARAGNRVLLVDADSQGNATVHVGIPQARVVELTKQGKTHYHALTGKASLTDVILPTEVEGLHVVPASIALAAAEGELYHDPTGINTMADMLEAVRGSYDFIVIDCAPSLGMVTSNALVAAQYLLIPCQTEAHAILGLDQLSETIAKIRRRSNPDLEILGIVPTMYSARQSQDKASLDDLHAIWGAQFSMFDPIPRSTVYSQAAAANMITLAGDPGAPGMETFVEIARRLMGVTAPATEAAHGA</sequence>
<dbReference type="Gene3D" id="1.10.260.40">
    <property type="entry name" value="lambda repressor-like DNA-binding domains"/>
    <property type="match status" value="1"/>
</dbReference>
<evidence type="ECO:0000313" key="3">
    <source>
        <dbReference type="Proteomes" id="UP001596166"/>
    </source>
</evidence>
<accession>A0ABW0GCH7</accession>
<feature type="domain" description="AAA" evidence="1">
    <location>
        <begin position="73"/>
        <end position="253"/>
    </location>
</feature>
<proteinExistence type="predicted"/>
<protein>
    <submittedName>
        <fullName evidence="2">ParA family protein</fullName>
    </submittedName>
</protein>
<name>A0ABW0GCH7_9PROT</name>
<dbReference type="InterPro" id="IPR025669">
    <property type="entry name" value="AAA_dom"/>
</dbReference>
<dbReference type="InterPro" id="IPR010982">
    <property type="entry name" value="Lambda_DNA-bd_dom_sf"/>
</dbReference>
<gene>
    <name evidence="2" type="ORF">ACFPMG_24785</name>
</gene>
<dbReference type="InterPro" id="IPR027417">
    <property type="entry name" value="P-loop_NTPase"/>
</dbReference>
<keyword evidence="3" id="KW-1185">Reference proteome</keyword>
<evidence type="ECO:0000313" key="2">
    <source>
        <dbReference type="EMBL" id="MFC5358209.1"/>
    </source>
</evidence>
<dbReference type="EMBL" id="JBHSLC010000081">
    <property type="protein sequence ID" value="MFC5358209.1"/>
    <property type="molecule type" value="Genomic_DNA"/>
</dbReference>
<dbReference type="CDD" id="cd02042">
    <property type="entry name" value="ParAB_family"/>
    <property type="match status" value="1"/>
</dbReference>
<comment type="caution">
    <text evidence="2">The sequence shown here is derived from an EMBL/GenBank/DDBJ whole genome shotgun (WGS) entry which is preliminary data.</text>
</comment>
<dbReference type="InterPro" id="IPR050678">
    <property type="entry name" value="DNA_Partitioning_ATPase"/>
</dbReference>